<gene>
    <name evidence="2" type="ORF">FE782_14715</name>
</gene>
<dbReference type="OrthoDB" id="1681403at2"/>
<feature type="transmembrane region" description="Helical" evidence="1">
    <location>
        <begin position="170"/>
        <end position="188"/>
    </location>
</feature>
<organism evidence="2 3">
    <name type="scientific">Paenibacillus antri</name>
    <dbReference type="NCBI Taxonomy" id="2582848"/>
    <lineage>
        <taxon>Bacteria</taxon>
        <taxon>Bacillati</taxon>
        <taxon>Bacillota</taxon>
        <taxon>Bacilli</taxon>
        <taxon>Bacillales</taxon>
        <taxon>Paenibacillaceae</taxon>
        <taxon>Paenibacillus</taxon>
    </lineage>
</organism>
<accession>A0A5R9GAL8</accession>
<proteinExistence type="predicted"/>
<dbReference type="AlphaFoldDB" id="A0A5R9GAL8"/>
<dbReference type="Proteomes" id="UP000309676">
    <property type="component" value="Unassembled WGS sequence"/>
</dbReference>
<comment type="caution">
    <text evidence="2">The sequence shown here is derived from an EMBL/GenBank/DDBJ whole genome shotgun (WGS) entry which is preliminary data.</text>
</comment>
<keyword evidence="1" id="KW-1133">Transmembrane helix</keyword>
<sequence length="255" mass="29426">MQIRSGGIRRPKAAISPFNSNIIQVHNPYTALWWSAAFPGAGHILLGKGVKGVLLFLWEFTFNTQSHLNQAIYLSMIGEFDAAKASLDTRWFFLYIVIYIFVMWDSYRLATELNQFSVLADRDRVPLPAFRMNSFEINYLMKTNPWIGIVWSLFMPGLGHLISRNLAPGLFLMLSHMFAVYKSNFMPAALYTMTGEFALATSSLDPQWLLYLPSVYLFAASDSYYRILANNRMFEIEQARHLWNRYNSPDFKMPV</sequence>
<keyword evidence="1" id="KW-0812">Transmembrane</keyword>
<name>A0A5R9GAL8_9BACL</name>
<evidence type="ECO:0000313" key="2">
    <source>
        <dbReference type="EMBL" id="TLS51366.1"/>
    </source>
</evidence>
<evidence type="ECO:0000256" key="1">
    <source>
        <dbReference type="SAM" id="Phobius"/>
    </source>
</evidence>
<feature type="transmembrane region" description="Helical" evidence="1">
    <location>
        <begin position="92"/>
        <end position="110"/>
    </location>
</feature>
<keyword evidence="1" id="KW-0472">Membrane</keyword>
<feature type="transmembrane region" description="Helical" evidence="1">
    <location>
        <begin position="208"/>
        <end position="225"/>
    </location>
</feature>
<dbReference type="EMBL" id="VCIW01000009">
    <property type="protein sequence ID" value="TLS51366.1"/>
    <property type="molecule type" value="Genomic_DNA"/>
</dbReference>
<keyword evidence="3" id="KW-1185">Reference proteome</keyword>
<evidence type="ECO:0000313" key="3">
    <source>
        <dbReference type="Proteomes" id="UP000309676"/>
    </source>
</evidence>
<reference evidence="2 3" key="1">
    <citation type="submission" date="2019-05" db="EMBL/GenBank/DDBJ databases">
        <authorList>
            <person name="Narsing Rao M.P."/>
            <person name="Li W.J."/>
        </authorList>
    </citation>
    <scope>NUCLEOTIDE SEQUENCE [LARGE SCALE GENOMIC DNA]</scope>
    <source>
        <strain evidence="2 3">SYSU_K30003</strain>
    </source>
</reference>
<dbReference type="RefSeq" id="WP_138194978.1">
    <property type="nucleotide sequence ID" value="NZ_VCIW01000009.1"/>
</dbReference>
<feature type="transmembrane region" description="Helical" evidence="1">
    <location>
        <begin position="145"/>
        <end position="163"/>
    </location>
</feature>
<protein>
    <submittedName>
        <fullName evidence="2">Uncharacterized protein</fullName>
    </submittedName>
</protein>